<dbReference type="PANTHER" id="PTHR12965:SF0">
    <property type="entry name" value="VACUOLAR PROTEIN SORTING-ASSOCIATED PROTEIN 54"/>
    <property type="match status" value="1"/>
</dbReference>
<dbReference type="Proteomes" id="UP001050691">
    <property type="component" value="Unassembled WGS sequence"/>
</dbReference>
<comment type="similarity">
    <text evidence="2">Belongs to the VPS54 family.</text>
</comment>
<sequence length="1405" mass="157189">MDDEITETNTSRPGSPVDTRNDSTTTPRQQQLVYRFTWDPSLHRRGPRSVSEATDNRYDVYGASNADAYFLDNLSSFNLAVPHEWSSSKHGFNAISAVLNNPHRKQAPPKAHSSLPAMPSVELPRVRRKDFEPYLNAIRAEWERFDHGIQLGKEGTAQLEPRHVVSDASHLTTSIQSPRSPRTPRTPLLTFKKELPSLNIVPVIFFEPSFDLDDPQTFYTTTETTDSDPPPSFQSDDFAHAPLLDDRLANYADVIEQHLVREISLRSSSFFAALTNLHELQSESQACLDRTRKLREMLKEVDEQTAKRGLEMVRLENKLANIEKVNEGIRFMREVFDMINLAGNLIQAEQWDEAIGVIEELDHLCESPSPLTQKDSILITNTQSSMLPELRPTTIPLPSLKAFASLPSRLEDLTAQITNSMGSELASVLKLDLLARIDGNQDLAKLDENLCERLGPLLQCLFRTKGIKAAVTGWRSVVLTEVRSLVKRHLPFSIDLLDEDEMGQSKTLLSERNIDSAALIQDLRKMDHTEFVLLLRTIYSNLLRAVYGVRAQSQIIRITLERKSFDDELADTLASACDLANTRAAKIISVRVEEHAQLSLPEFHDLFELTWQFVVGCEVLCRKMIVSLRGVAVSQAKTFLVAFHASRISSLAKLVEDEQWTQVEVPSNLQSTVELLVDAAVHDPALLLLPKPELQQPVISEQGDTTTMSTGLHEIRPPLSPPSTPPGTQPSLMRSEQSNGMQLCIEERSYFVVGATLQVLVVILSDYVKLILNLPLLTTDTMGRIIEFLKAYNSRTCQVVLGAGAMRSAGLKNITAKHLALASQSLSIAIALIPYIRETFRRHLSVTQAVMLIEFDKLKRDYQEHQHEIHAKLVAIMGDRLNVHCRSLREVKWEEMPVKPGPSGYMELLIKETVTLHKVLSKYLPVNAVELVMTQVLAAINHRLGEELGQIELKSQEAKQSDICEATDRAVSNNSNAITAVNNGDLRQRRSYSRSPASSVFVSPYLTPGPPAAYIPDIPPLMLPKKRTTSSSASSDVTSVFEYDDSDAGSAHVVDDDQETKSDSNMFHLPLLGASETHPDASDYESNNASLSVSLKLTRRTPISALPFNFARRPAPSDNRALAPALHIRAQVQLHPFQAKSHPQIHSATAMLPPTDVLDNNKNTNNNSITSKSNDNTPPTPTLTVKRNRNNRASLPAYFSQLTLTAHSKPSPPILAHINVHVDVSSDKLETPRALTTRHHLRGKSDQLFFGRIADESLNNSSDVSVSRTHALPVPGSLVTIYPPWSILRYRVVVSNVRGQAGKSPLCETVTDEEDLDRQLYFGKRGSDPNVPRANKCFLSSVIKNTDEHNKAIQRTYEQLRQEREEEERKERMRRAKETSTARRGKEKKRSSGRRRRNGDLSEDR</sequence>
<dbReference type="InterPro" id="IPR039745">
    <property type="entry name" value="Vps54"/>
</dbReference>
<dbReference type="GO" id="GO:0042147">
    <property type="term" value="P:retrograde transport, endosome to Golgi"/>
    <property type="evidence" value="ECO:0007669"/>
    <property type="project" value="InterPro"/>
</dbReference>
<name>A0AAV5AIN6_9AGAM</name>
<dbReference type="Gene3D" id="6.10.250.860">
    <property type="match status" value="1"/>
</dbReference>
<feature type="compositionally biased region" description="Low complexity" evidence="7">
    <location>
        <begin position="1160"/>
        <end position="1177"/>
    </location>
</feature>
<organism evidence="9 10">
    <name type="scientific">Clathrus columnatus</name>
    <dbReference type="NCBI Taxonomy" id="1419009"/>
    <lineage>
        <taxon>Eukaryota</taxon>
        <taxon>Fungi</taxon>
        <taxon>Dikarya</taxon>
        <taxon>Basidiomycota</taxon>
        <taxon>Agaricomycotina</taxon>
        <taxon>Agaricomycetes</taxon>
        <taxon>Phallomycetidae</taxon>
        <taxon>Phallales</taxon>
        <taxon>Clathraceae</taxon>
        <taxon>Clathrus</taxon>
    </lineage>
</organism>
<feature type="compositionally biased region" description="Basic and acidic residues" evidence="7">
    <location>
        <begin position="1361"/>
        <end position="1381"/>
    </location>
</feature>
<evidence type="ECO:0000259" key="8">
    <source>
        <dbReference type="Pfam" id="PF07928"/>
    </source>
</evidence>
<evidence type="ECO:0000256" key="1">
    <source>
        <dbReference type="ARBA" id="ARBA00004601"/>
    </source>
</evidence>
<comment type="subcellular location">
    <subcellularLocation>
        <location evidence="1">Golgi apparatus</location>
        <location evidence="1">trans-Golgi network</location>
    </subcellularLocation>
</comment>
<evidence type="ECO:0000313" key="9">
    <source>
        <dbReference type="EMBL" id="GJJ12553.1"/>
    </source>
</evidence>
<evidence type="ECO:0000256" key="4">
    <source>
        <dbReference type="ARBA" id="ARBA00022927"/>
    </source>
</evidence>
<protein>
    <recommendedName>
        <fullName evidence="8">Vacuolar protein sorting-associated protein 54 C-terminal domain-containing protein</fullName>
    </recommendedName>
</protein>
<dbReference type="GO" id="GO:0005829">
    <property type="term" value="C:cytosol"/>
    <property type="evidence" value="ECO:0007669"/>
    <property type="project" value="GOC"/>
</dbReference>
<feature type="region of interest" description="Disordered" evidence="7">
    <location>
        <begin position="703"/>
        <end position="737"/>
    </location>
</feature>
<dbReference type="GO" id="GO:0006896">
    <property type="term" value="P:Golgi to vacuole transport"/>
    <property type="evidence" value="ECO:0007669"/>
    <property type="project" value="TreeGrafter"/>
</dbReference>
<feature type="compositionally biased region" description="Basic residues" evidence="7">
    <location>
        <begin position="1383"/>
        <end position="1397"/>
    </location>
</feature>
<gene>
    <name evidence="9" type="ORF">Clacol_006796</name>
</gene>
<comment type="caution">
    <text evidence="9">The sequence shown here is derived from an EMBL/GenBank/DDBJ whole genome shotgun (WGS) entry which is preliminary data.</text>
</comment>
<evidence type="ECO:0000256" key="5">
    <source>
        <dbReference type="ARBA" id="ARBA00023034"/>
    </source>
</evidence>
<evidence type="ECO:0000256" key="3">
    <source>
        <dbReference type="ARBA" id="ARBA00022448"/>
    </source>
</evidence>
<evidence type="ECO:0000256" key="6">
    <source>
        <dbReference type="ARBA" id="ARBA00023054"/>
    </source>
</evidence>
<evidence type="ECO:0000256" key="2">
    <source>
        <dbReference type="ARBA" id="ARBA00009150"/>
    </source>
</evidence>
<keyword evidence="10" id="KW-1185">Reference proteome</keyword>
<keyword evidence="6" id="KW-0175">Coiled coil</keyword>
<keyword evidence="4" id="KW-0653">Protein transport</keyword>
<dbReference type="GO" id="GO:0000938">
    <property type="term" value="C:GARP complex"/>
    <property type="evidence" value="ECO:0007669"/>
    <property type="project" value="InterPro"/>
</dbReference>
<feature type="domain" description="Vacuolar protein sorting-associated protein 54 C-terminal" evidence="8">
    <location>
        <begin position="749"/>
        <end position="880"/>
    </location>
</feature>
<feature type="region of interest" description="Disordered" evidence="7">
    <location>
        <begin position="1"/>
        <end position="29"/>
    </location>
</feature>
<evidence type="ECO:0000313" key="10">
    <source>
        <dbReference type="Proteomes" id="UP001050691"/>
    </source>
</evidence>
<keyword evidence="3" id="KW-0813">Transport</keyword>
<accession>A0AAV5AIN6</accession>
<dbReference type="InterPro" id="IPR012501">
    <property type="entry name" value="Vps54_C"/>
</dbReference>
<feature type="region of interest" description="Disordered" evidence="7">
    <location>
        <begin position="1361"/>
        <end position="1405"/>
    </location>
</feature>
<feature type="region of interest" description="Disordered" evidence="7">
    <location>
        <begin position="1153"/>
        <end position="1191"/>
    </location>
</feature>
<dbReference type="PANTHER" id="PTHR12965">
    <property type="entry name" value="VACUOLAR PROTEIN SORTING 54"/>
    <property type="match status" value="1"/>
</dbReference>
<dbReference type="EMBL" id="BPWL01000007">
    <property type="protein sequence ID" value="GJJ12553.1"/>
    <property type="molecule type" value="Genomic_DNA"/>
</dbReference>
<dbReference type="GO" id="GO:0019905">
    <property type="term" value="F:syntaxin binding"/>
    <property type="evidence" value="ECO:0007669"/>
    <property type="project" value="TreeGrafter"/>
</dbReference>
<dbReference type="Pfam" id="PF07928">
    <property type="entry name" value="Vps54"/>
    <property type="match status" value="1"/>
</dbReference>
<keyword evidence="5" id="KW-0333">Golgi apparatus</keyword>
<dbReference type="GO" id="GO:0015031">
    <property type="term" value="P:protein transport"/>
    <property type="evidence" value="ECO:0007669"/>
    <property type="project" value="UniProtKB-KW"/>
</dbReference>
<evidence type="ECO:0000256" key="7">
    <source>
        <dbReference type="SAM" id="MobiDB-lite"/>
    </source>
</evidence>
<reference evidence="9" key="1">
    <citation type="submission" date="2021-10" db="EMBL/GenBank/DDBJ databases">
        <title>De novo Genome Assembly of Clathrus columnatus (Basidiomycota, Fungi) Using Illumina and Nanopore Sequence Data.</title>
        <authorList>
            <person name="Ogiso-Tanaka E."/>
            <person name="Itagaki H."/>
            <person name="Hosoya T."/>
            <person name="Hosaka K."/>
        </authorList>
    </citation>
    <scope>NUCLEOTIDE SEQUENCE</scope>
    <source>
        <strain evidence="9">MO-923</strain>
    </source>
</reference>
<feature type="compositionally biased region" description="Pro residues" evidence="7">
    <location>
        <begin position="718"/>
        <end position="728"/>
    </location>
</feature>
<proteinExistence type="inferred from homology"/>